<sequence length="475" mass="53571">MDSVAHPPLYTSDYQALSSTSKPAAPSSVPTPTRTPTPYDQSPLSRTTPTDSVIMAVVREGLDMLELEVADLISVSHSRGVSEPVLDSDTALCSMTLEDVAQVNNTLAMTREDPDSFGKEEAEVVRNMHTDTQVAYTLHAASTTYQIRTCTHCRQDTILVPEQLLADMQVKITDLALRGLQLVEEKNCALQKAKRTQRALAQFTKERDQLERALNGVSTSLCAAWWEVVALRSELGNTEARVKRLEKEKAQRDEEDVGMVQRGEQHEMKEVCAKLEAHEVEHATMAERITRITAQRNAESYHVGVLERALLICKEEIEARDSSLRETTCRFEQAEASRNRTARANCALRERIDLLEAENARLANIEADCQALVEMGEVCGLRDKRAEAWRALKLHDADRMREMEERNSYLEHRLELWEEEKTRIRTDATRSPGGLLDASRNLFTGRGLNLSSISLRKPKRRDDEEEGLSENTARR</sequence>
<accession>A0ACC2I8H1</accession>
<keyword evidence="2" id="KW-1185">Reference proteome</keyword>
<organism evidence="1 2">
    <name type="scientific">Boeremia exigua</name>
    <dbReference type="NCBI Taxonomy" id="749465"/>
    <lineage>
        <taxon>Eukaryota</taxon>
        <taxon>Fungi</taxon>
        <taxon>Dikarya</taxon>
        <taxon>Ascomycota</taxon>
        <taxon>Pezizomycotina</taxon>
        <taxon>Dothideomycetes</taxon>
        <taxon>Pleosporomycetidae</taxon>
        <taxon>Pleosporales</taxon>
        <taxon>Pleosporineae</taxon>
        <taxon>Didymellaceae</taxon>
        <taxon>Boeremia</taxon>
    </lineage>
</organism>
<reference evidence="1" key="1">
    <citation type="submission" date="2022-11" db="EMBL/GenBank/DDBJ databases">
        <title>Genome Sequence of Boeremia exigua.</title>
        <authorList>
            <person name="Buettner E."/>
        </authorList>
    </citation>
    <scope>NUCLEOTIDE SEQUENCE</scope>
    <source>
        <strain evidence="1">CU02</strain>
    </source>
</reference>
<evidence type="ECO:0000313" key="2">
    <source>
        <dbReference type="Proteomes" id="UP001153331"/>
    </source>
</evidence>
<name>A0ACC2I8H1_9PLEO</name>
<proteinExistence type="predicted"/>
<evidence type="ECO:0000313" key="1">
    <source>
        <dbReference type="EMBL" id="KAJ8111469.1"/>
    </source>
</evidence>
<gene>
    <name evidence="1" type="ORF">OPT61_g5942</name>
</gene>
<protein>
    <submittedName>
        <fullName evidence="1">Uncharacterized protein</fullName>
    </submittedName>
</protein>
<dbReference type="Proteomes" id="UP001153331">
    <property type="component" value="Unassembled WGS sequence"/>
</dbReference>
<dbReference type="EMBL" id="JAPHNI010000403">
    <property type="protein sequence ID" value="KAJ8111469.1"/>
    <property type="molecule type" value="Genomic_DNA"/>
</dbReference>
<comment type="caution">
    <text evidence="1">The sequence shown here is derived from an EMBL/GenBank/DDBJ whole genome shotgun (WGS) entry which is preliminary data.</text>
</comment>